<protein>
    <recommendedName>
        <fullName evidence="1">PPM-type phosphatase domain-containing protein</fullName>
    </recommendedName>
</protein>
<dbReference type="Proteomes" id="UP000263232">
    <property type="component" value="Chromosome"/>
</dbReference>
<dbReference type="InterPro" id="IPR001932">
    <property type="entry name" value="PPM-type_phosphatase-like_dom"/>
</dbReference>
<evidence type="ECO:0000259" key="1">
    <source>
        <dbReference type="Pfam" id="PF13672"/>
    </source>
</evidence>
<gene>
    <name evidence="2" type="ORF">CL176_10115</name>
</gene>
<dbReference type="RefSeq" id="WP_118991194.1">
    <property type="nucleotide sequence ID" value="NZ_CP023434.1"/>
</dbReference>
<keyword evidence="3" id="KW-1185">Reference proteome</keyword>
<accession>A0A347WML5</accession>
<feature type="domain" description="PPM-type phosphatase" evidence="1">
    <location>
        <begin position="12"/>
        <end position="226"/>
    </location>
</feature>
<dbReference type="AlphaFoldDB" id="A0A347WML5"/>
<dbReference type="OrthoDB" id="508128at2"/>
<sequence>MEAFIQGKASPELCEDALIQTQDYIAVIDGVTAKSNFTYQGHKTGWLMAQLVKKVLERLEPAADFQAFLQAVNQEVRAFYQKVDFTEDIKLFGLQAVGAIYSNHRREIWLVGDCQVMVDGKRYQQTKLSDDVLEGLRSLVIHLSSEDESDVQEARSVIEPWIVQSTQFANDPTTPFGYAVFNGEEIPLDLVQIIPLTDASHEVILATDGYPQLEETLEASEAYLAQVLAEDPLLYRQEFSTKGLQAGNHSFDDRTYIRFKVKEI</sequence>
<dbReference type="SUPFAM" id="SSF81606">
    <property type="entry name" value="PP2C-like"/>
    <property type="match status" value="1"/>
</dbReference>
<dbReference type="InterPro" id="IPR036457">
    <property type="entry name" value="PPM-type-like_dom_sf"/>
</dbReference>
<dbReference type="EMBL" id="CP023434">
    <property type="protein sequence ID" value="AXY26322.1"/>
    <property type="molecule type" value="Genomic_DNA"/>
</dbReference>
<dbReference type="Gene3D" id="3.60.40.10">
    <property type="entry name" value="PPM-type phosphatase domain"/>
    <property type="match status" value="1"/>
</dbReference>
<dbReference type="Pfam" id="PF13672">
    <property type="entry name" value="PP2C_2"/>
    <property type="match status" value="1"/>
</dbReference>
<organism evidence="2 3">
    <name type="scientific">Suicoccus acidiformans</name>
    <dbReference type="NCBI Taxonomy" id="2036206"/>
    <lineage>
        <taxon>Bacteria</taxon>
        <taxon>Bacillati</taxon>
        <taxon>Bacillota</taxon>
        <taxon>Bacilli</taxon>
        <taxon>Lactobacillales</taxon>
        <taxon>Aerococcaceae</taxon>
        <taxon>Suicoccus</taxon>
    </lineage>
</organism>
<evidence type="ECO:0000313" key="2">
    <source>
        <dbReference type="EMBL" id="AXY26322.1"/>
    </source>
</evidence>
<name>A0A347WML5_9LACT</name>
<dbReference type="KEGG" id="abae:CL176_10115"/>
<reference evidence="2 3" key="1">
    <citation type="submission" date="2017-09" db="EMBL/GenBank/DDBJ databases">
        <title>Complete genome sequence of Oxytococcus suis strain ZY16052.</title>
        <authorList>
            <person name="Li F."/>
        </authorList>
    </citation>
    <scope>NUCLEOTIDE SEQUENCE [LARGE SCALE GENOMIC DNA]</scope>
    <source>
        <strain evidence="2 3">ZY16052</strain>
    </source>
</reference>
<proteinExistence type="predicted"/>
<evidence type="ECO:0000313" key="3">
    <source>
        <dbReference type="Proteomes" id="UP000263232"/>
    </source>
</evidence>